<evidence type="ECO:0008006" key="5">
    <source>
        <dbReference type="Google" id="ProtNLM"/>
    </source>
</evidence>
<evidence type="ECO:0000313" key="4">
    <source>
        <dbReference type="Proteomes" id="UP000250189"/>
    </source>
</evidence>
<dbReference type="KEGG" id="tch:CHITON_0382"/>
<evidence type="ECO:0000313" key="2">
    <source>
        <dbReference type="EMBL" id="CUX77161.1"/>
    </source>
</evidence>
<evidence type="ECO:0000313" key="3">
    <source>
        <dbReference type="Proteomes" id="UP000093069"/>
    </source>
</evidence>
<reference evidence="3" key="1">
    <citation type="submission" date="2016-01" db="EMBL/GenBank/DDBJ databases">
        <authorList>
            <person name="Vorgias C.E."/>
        </authorList>
    </citation>
    <scope>NUCLEOTIDE SEQUENCE [LARGE SCALE GENOMIC DNA]</scope>
</reference>
<dbReference type="RefSeq" id="WP_068576231.1">
    <property type="nucleotide sequence ID" value="NZ_CP015193.1"/>
</dbReference>
<proteinExistence type="predicted"/>
<dbReference type="InterPro" id="IPR005489">
    <property type="entry name" value="DUF257"/>
</dbReference>
<accession>A0A160VU42</accession>
<dbReference type="Proteomes" id="UP000250189">
    <property type="component" value="Chromosome"/>
</dbReference>
<gene>
    <name evidence="1" type="ORF">A3L04_01925</name>
    <name evidence="2" type="ORF">CHITON_0382</name>
</gene>
<dbReference type="EMBL" id="CP015193">
    <property type="protein sequence ID" value="ASJ15918.1"/>
    <property type="molecule type" value="Genomic_DNA"/>
</dbReference>
<organism evidence="2 3">
    <name type="scientific">Thermococcus chitonophagus</name>
    <dbReference type="NCBI Taxonomy" id="54262"/>
    <lineage>
        <taxon>Archaea</taxon>
        <taxon>Methanobacteriati</taxon>
        <taxon>Methanobacteriota</taxon>
        <taxon>Thermococci</taxon>
        <taxon>Thermococcales</taxon>
        <taxon>Thermococcaceae</taxon>
        <taxon>Thermococcus</taxon>
    </lineage>
</organism>
<dbReference type="STRING" id="54262.CHITON_0382"/>
<dbReference type="Pfam" id="PF03192">
    <property type="entry name" value="DUF257"/>
    <property type="match status" value="1"/>
</dbReference>
<keyword evidence="4" id="KW-1185">Reference proteome</keyword>
<dbReference type="EMBL" id="LN999010">
    <property type="protein sequence ID" value="CUX77161.1"/>
    <property type="molecule type" value="Genomic_DNA"/>
</dbReference>
<dbReference type="AlphaFoldDB" id="A0A160VU42"/>
<evidence type="ECO:0000313" key="1">
    <source>
        <dbReference type="EMBL" id="ASJ15918.1"/>
    </source>
</evidence>
<reference evidence="2" key="2">
    <citation type="submission" date="2016-01" db="EMBL/GenBank/DDBJ databases">
        <authorList>
            <person name="Oliw E.H."/>
        </authorList>
    </citation>
    <scope>NUCLEOTIDE SEQUENCE</scope>
    <source>
        <strain evidence="2">1</strain>
    </source>
</reference>
<dbReference type="Gene3D" id="3.40.50.11570">
    <property type="entry name" value="Protein of unknown function DUF257"/>
    <property type="match status" value="1"/>
</dbReference>
<dbReference type="Proteomes" id="UP000093069">
    <property type="component" value="Chromosome I"/>
</dbReference>
<protein>
    <recommendedName>
        <fullName evidence="5">DUF835 domain-containing protein</fullName>
    </recommendedName>
</protein>
<sequence>MDFEEFLSTFKLGETVLVEYSAYSRPEILFYDIVTYSKLPIVVDDIMDTLREYYIRLELSGIDVGRLESLKVIKTGGSRSIGNVLGKLELGKYIMNIGEYTKIMEKAGEPPFTNPVLGIHKLIFLGNMLENMKLLKMLSDYVGNESRVAFYFLNRDATEKFSPAILAMMEEISTSVVLLEGETIIVKKAIDEDLLGEKIPLLKP</sequence>
<reference evidence="1 4" key="3">
    <citation type="submission" date="2016-04" db="EMBL/GenBank/DDBJ databases">
        <title>Complete genome sequence of Thermococcus chitonophagus type strain GC74.</title>
        <authorList>
            <person name="Oger P.M."/>
        </authorList>
    </citation>
    <scope>NUCLEOTIDE SEQUENCE [LARGE SCALE GENOMIC DNA]</scope>
    <source>
        <strain evidence="1 4">GC74</strain>
    </source>
</reference>
<name>A0A160VU42_9EURY</name>
<dbReference type="GeneID" id="33321292"/>
<dbReference type="OrthoDB" id="85875at2157"/>